<evidence type="ECO:0000313" key="5">
    <source>
        <dbReference type="EMBL" id="QES89838.1"/>
    </source>
</evidence>
<comment type="similarity">
    <text evidence="2">Belongs to the N-acylglucosamine 2-epimerase family.</text>
</comment>
<gene>
    <name evidence="5" type="ORF">E0W69_014610</name>
</gene>
<dbReference type="InterPro" id="IPR028584">
    <property type="entry name" value="Cellobiose_2_epim"/>
</dbReference>
<evidence type="ECO:0000256" key="4">
    <source>
        <dbReference type="HAMAP-Rule" id="MF_00929"/>
    </source>
</evidence>
<dbReference type="InterPro" id="IPR008928">
    <property type="entry name" value="6-hairpin_glycosidase_sf"/>
</dbReference>
<keyword evidence="6" id="KW-1185">Reference proteome</keyword>
<dbReference type="RefSeq" id="WP_131330796.1">
    <property type="nucleotide sequence ID" value="NZ_CP044016.1"/>
</dbReference>
<dbReference type="EMBL" id="CP044016">
    <property type="protein sequence ID" value="QES89838.1"/>
    <property type="molecule type" value="Genomic_DNA"/>
</dbReference>
<reference evidence="5 6" key="1">
    <citation type="submission" date="2019-09" db="EMBL/GenBank/DDBJ databases">
        <title>Complete genome sequence of Arachidicoccus sp. B3-10 isolated from apple orchard soil.</title>
        <authorList>
            <person name="Kim H.S."/>
            <person name="Han K.-I."/>
            <person name="Suh M.K."/>
            <person name="Lee K.C."/>
            <person name="Eom M.K."/>
            <person name="Kim J.-S."/>
            <person name="Kang S.W."/>
            <person name="Sin Y."/>
            <person name="Lee J.-S."/>
        </authorList>
    </citation>
    <scope>NUCLEOTIDE SEQUENCE [LARGE SCALE GENOMIC DNA]</scope>
    <source>
        <strain evidence="5 6">B3-10</strain>
    </source>
</reference>
<keyword evidence="3 4" id="KW-0413">Isomerase</keyword>
<comment type="similarity">
    <text evidence="4">Belongs to the cellobiose 2-epimerase family.</text>
</comment>
<dbReference type="SUPFAM" id="SSF48208">
    <property type="entry name" value="Six-hairpin glycosidases"/>
    <property type="match status" value="1"/>
</dbReference>
<dbReference type="GO" id="GO:0047736">
    <property type="term" value="F:cellobiose epimerase activity"/>
    <property type="evidence" value="ECO:0007669"/>
    <property type="project" value="UniProtKB-UniRule"/>
</dbReference>
<organism evidence="5 6">
    <name type="scientific">Rhizosphaericola mali</name>
    <dbReference type="NCBI Taxonomy" id="2545455"/>
    <lineage>
        <taxon>Bacteria</taxon>
        <taxon>Pseudomonadati</taxon>
        <taxon>Bacteroidota</taxon>
        <taxon>Chitinophagia</taxon>
        <taxon>Chitinophagales</taxon>
        <taxon>Chitinophagaceae</taxon>
        <taxon>Rhizosphaericola</taxon>
    </lineage>
</organism>
<dbReference type="HAMAP" id="MF_00929">
    <property type="entry name" value="Cellobiose_2_epim"/>
    <property type="match status" value="1"/>
</dbReference>
<dbReference type="Gene3D" id="1.50.10.10">
    <property type="match status" value="1"/>
</dbReference>
<name>A0A5P2G578_9BACT</name>
<comment type="function">
    <text evidence="4">Catalyzes the reversible epimerization of cellobiose to 4-O-beta-D-glucopyranosyl-D-mannose (Glc-Man).</text>
</comment>
<dbReference type="KEGG" id="arac:E0W69_014610"/>
<evidence type="ECO:0000256" key="3">
    <source>
        <dbReference type="ARBA" id="ARBA00023235"/>
    </source>
</evidence>
<comment type="catalytic activity">
    <reaction evidence="1 4">
        <text>D-cellobiose = beta-D-glucosyl-(1-&gt;4)-D-mannopyranose</text>
        <dbReference type="Rhea" id="RHEA:23384"/>
        <dbReference type="ChEBI" id="CHEBI:17057"/>
        <dbReference type="ChEBI" id="CHEBI:47931"/>
        <dbReference type="EC" id="5.1.3.11"/>
    </reaction>
</comment>
<protein>
    <recommendedName>
        <fullName evidence="4">Cellobiose 2-epimerase</fullName>
        <shortName evidence="4">CE</shortName>
        <ecNumber evidence="4">5.1.3.11</ecNumber>
    </recommendedName>
</protein>
<evidence type="ECO:0000256" key="1">
    <source>
        <dbReference type="ARBA" id="ARBA00001470"/>
    </source>
</evidence>
<dbReference type="Proteomes" id="UP000292424">
    <property type="component" value="Chromosome"/>
</dbReference>
<dbReference type="Pfam" id="PF07221">
    <property type="entry name" value="GlcNAc_2-epim"/>
    <property type="match status" value="1"/>
</dbReference>
<sequence>MSYIVEQNIEWLKSHTSKELISILDYWTTKMKDNTNGGFYGEINGKDQLISEAEKGGVLNARILWTYSAAYNLTKDNSYLQMAEYAWDYIQKYFIDAQYGGVYWSVDYNGQPLKTRKQIYGQAFMIYALSEFYIATANENALSLAKDLFELIEKYSFDAEFGGYFEAFTQEWVLETDLRLSDKDENEKKTMNTHLHIIEGYAALYRVWKDEKLKKQIIHLLENFEQHIYDASSKHLILFFNEKWENHHDIISYGHDIEAGWLLQEAAEIVEEEEWVAKTKKIALALTDAIAEAIDVDGGLWYEKDGEKWVYQKHWWPQAESVVGFFNVYQISNDVKYLDSAKASWSFIENKIIDYKNGEWIWGVDQDGFAMQEEDKAGFWKCPYHNGRACMEIIRRTK</sequence>
<proteinExistence type="inferred from homology"/>
<dbReference type="AlphaFoldDB" id="A0A5P2G578"/>
<accession>A0A5P2G578</accession>
<dbReference type="PANTHER" id="PTHR15108">
    <property type="entry name" value="N-ACYLGLUCOSAMINE-2-EPIMERASE"/>
    <property type="match status" value="1"/>
</dbReference>
<dbReference type="OrthoDB" id="5141876at2"/>
<dbReference type="InterPro" id="IPR012341">
    <property type="entry name" value="6hp_glycosidase-like_sf"/>
</dbReference>
<dbReference type="GO" id="GO:0005975">
    <property type="term" value="P:carbohydrate metabolic process"/>
    <property type="evidence" value="ECO:0007669"/>
    <property type="project" value="InterPro"/>
</dbReference>
<evidence type="ECO:0000313" key="6">
    <source>
        <dbReference type="Proteomes" id="UP000292424"/>
    </source>
</evidence>
<evidence type="ECO:0000256" key="2">
    <source>
        <dbReference type="ARBA" id="ARBA00008558"/>
    </source>
</evidence>
<dbReference type="EC" id="5.1.3.11" evidence="4"/>
<dbReference type="InterPro" id="IPR010819">
    <property type="entry name" value="AGE/CE"/>
</dbReference>